<organism evidence="1 2">
    <name type="scientific">Azospirillum baldaniorum</name>
    <dbReference type="NCBI Taxonomy" id="1064539"/>
    <lineage>
        <taxon>Bacteria</taxon>
        <taxon>Pseudomonadati</taxon>
        <taxon>Pseudomonadota</taxon>
        <taxon>Alphaproteobacteria</taxon>
        <taxon>Rhodospirillales</taxon>
        <taxon>Azospirillaceae</taxon>
        <taxon>Azospirillum</taxon>
    </lineage>
</organism>
<dbReference type="Proteomes" id="UP000007319">
    <property type="component" value="Chromosome"/>
</dbReference>
<reference evidence="1 2" key="1">
    <citation type="journal article" date="2011" name="PLoS Genet.">
        <title>Azospirillum genomes reveal transition of bacteria from aquatic to terrestrial environments.</title>
        <authorList>
            <person name="Wisniewski-Dye F."/>
            <person name="Borziak K."/>
            <person name="Khalsa-Moyers G."/>
            <person name="Alexandre G."/>
            <person name="Sukharnikov L.O."/>
            <person name="Wuichet K."/>
            <person name="Hurst G.B."/>
            <person name="McDonald W.H."/>
            <person name="Robertson J.S."/>
            <person name="Barbe V."/>
            <person name="Calteau A."/>
            <person name="Rouy Z."/>
            <person name="Mangenot S."/>
            <person name="Prigent-Combaret C."/>
            <person name="Normand P."/>
            <person name="Boyer M."/>
            <person name="Siguier P."/>
            <person name="Dessaux Y."/>
            <person name="Elmerich C."/>
            <person name="Condemine G."/>
            <person name="Krishnen G."/>
            <person name="Kennedy I."/>
            <person name="Paterson A.H."/>
            <person name="Gonzalez V."/>
            <person name="Mavingui P."/>
            <person name="Zhulin I.B."/>
        </authorList>
    </citation>
    <scope>NUCLEOTIDE SEQUENCE [LARGE SCALE GENOMIC DNA]</scope>
    <source>
        <strain evidence="1 2">Sp245</strain>
    </source>
</reference>
<dbReference type="AlphaFoldDB" id="A0A9P1NLJ6"/>
<accession>A0A9P1NLJ6</accession>
<name>A0A9P1NLJ6_9PROT</name>
<evidence type="ECO:0000313" key="2">
    <source>
        <dbReference type="Proteomes" id="UP000007319"/>
    </source>
</evidence>
<keyword evidence="2" id="KW-1185">Reference proteome</keyword>
<protein>
    <submittedName>
        <fullName evidence="1">Uncharacterized protein</fullName>
    </submittedName>
</protein>
<dbReference type="KEGG" id="abs:AZOBR_40377"/>
<dbReference type="EMBL" id="HE577327">
    <property type="protein sequence ID" value="CCC97208.1"/>
    <property type="molecule type" value="Genomic_DNA"/>
</dbReference>
<sequence length="32" mass="3451">MPSLMSFSITAASIAMAVILFRQSLPMRALPV</sequence>
<proteinExistence type="predicted"/>
<evidence type="ECO:0000313" key="1">
    <source>
        <dbReference type="EMBL" id="CCC97208.1"/>
    </source>
</evidence>
<gene>
    <name evidence="1" type="ORF">AZOBR_40377</name>
</gene>